<feature type="compositionally biased region" description="Basic and acidic residues" evidence="4">
    <location>
        <begin position="11"/>
        <end position="24"/>
    </location>
</feature>
<dbReference type="InterPro" id="IPR008920">
    <property type="entry name" value="TF_FadR/GntR_C"/>
</dbReference>
<dbReference type="SMART" id="SM00895">
    <property type="entry name" value="FCD"/>
    <property type="match status" value="1"/>
</dbReference>
<feature type="region of interest" description="Disordered" evidence="4">
    <location>
        <begin position="1"/>
        <end position="79"/>
    </location>
</feature>
<evidence type="ECO:0000259" key="5">
    <source>
        <dbReference type="PROSITE" id="PS50949"/>
    </source>
</evidence>
<dbReference type="SUPFAM" id="SSF46785">
    <property type="entry name" value="Winged helix' DNA-binding domain"/>
    <property type="match status" value="1"/>
</dbReference>
<dbReference type="SUPFAM" id="SSF48008">
    <property type="entry name" value="GntR ligand-binding domain-like"/>
    <property type="match status" value="1"/>
</dbReference>
<keyword evidence="1" id="KW-0805">Transcription regulation</keyword>
<dbReference type="PANTHER" id="PTHR43537:SF5">
    <property type="entry name" value="UXU OPERON TRANSCRIPTIONAL REGULATOR"/>
    <property type="match status" value="1"/>
</dbReference>
<dbReference type="EMBL" id="JADQTO010000012">
    <property type="protein sequence ID" value="MBG0564778.1"/>
    <property type="molecule type" value="Genomic_DNA"/>
</dbReference>
<evidence type="ECO:0000313" key="7">
    <source>
        <dbReference type="Proteomes" id="UP000598146"/>
    </source>
</evidence>
<dbReference type="PANTHER" id="PTHR43537">
    <property type="entry name" value="TRANSCRIPTIONAL REGULATOR, GNTR FAMILY"/>
    <property type="match status" value="1"/>
</dbReference>
<evidence type="ECO:0000256" key="4">
    <source>
        <dbReference type="SAM" id="MobiDB-lite"/>
    </source>
</evidence>
<dbReference type="SMART" id="SM00345">
    <property type="entry name" value="HTH_GNTR"/>
    <property type="match status" value="1"/>
</dbReference>
<keyword evidence="3" id="KW-0804">Transcription</keyword>
<dbReference type="GO" id="GO:0003700">
    <property type="term" value="F:DNA-binding transcription factor activity"/>
    <property type="evidence" value="ECO:0007669"/>
    <property type="project" value="InterPro"/>
</dbReference>
<dbReference type="Gene3D" id="1.20.120.530">
    <property type="entry name" value="GntR ligand-binding domain-like"/>
    <property type="match status" value="1"/>
</dbReference>
<feature type="compositionally biased region" description="Low complexity" evidence="4">
    <location>
        <begin position="40"/>
        <end position="70"/>
    </location>
</feature>
<dbReference type="AlphaFoldDB" id="A0A931FYN6"/>
<evidence type="ECO:0000256" key="2">
    <source>
        <dbReference type="ARBA" id="ARBA00023125"/>
    </source>
</evidence>
<dbReference type="CDD" id="cd07377">
    <property type="entry name" value="WHTH_GntR"/>
    <property type="match status" value="1"/>
</dbReference>
<accession>A0A931FYN6</accession>
<dbReference type="Proteomes" id="UP000598146">
    <property type="component" value="Unassembled WGS sequence"/>
</dbReference>
<dbReference type="InterPro" id="IPR011711">
    <property type="entry name" value="GntR_C"/>
</dbReference>
<sequence>MRYLRSVPAHGQERPERSRHDRAAARPHRPGSATWPPPGGTTRTSGTPEGRNDAGTPVRRRTAAAAANPRRPSRTDEVQQQIKHLILERGLTAGDPMPTELELLEEINVSRNSLREALKALQAVGIVEIRHGFGMYVGTMSLVSLVDELTFHGRMSLQAGRNDLRHLVQIREVLESGLIQQVIRERGTGAAGDELTGVMEQMEAEARAGAVSAETDKRFHELLYQPLGNPLVIQLLAAFWDVYHALHAELDEADETPAEIAARHRRVYDAVRAGDVEESIAALNEHFSGIRRRLSRPEDG</sequence>
<dbReference type="PROSITE" id="PS50949">
    <property type="entry name" value="HTH_GNTR"/>
    <property type="match status" value="1"/>
</dbReference>
<reference evidence="6" key="1">
    <citation type="submission" date="2020-11" db="EMBL/GenBank/DDBJ databases">
        <title>Isolation and identification of active actinomycetes.</title>
        <authorList>
            <person name="Sun X."/>
        </authorList>
    </citation>
    <scope>NUCLEOTIDE SEQUENCE</scope>
    <source>
        <strain evidence="6">NEAU-A11</strain>
    </source>
</reference>
<dbReference type="GO" id="GO:0003677">
    <property type="term" value="F:DNA binding"/>
    <property type="evidence" value="ECO:0007669"/>
    <property type="project" value="UniProtKB-KW"/>
</dbReference>
<keyword evidence="7" id="KW-1185">Reference proteome</keyword>
<dbReference type="Gene3D" id="1.10.10.10">
    <property type="entry name" value="Winged helix-like DNA-binding domain superfamily/Winged helix DNA-binding domain"/>
    <property type="match status" value="1"/>
</dbReference>
<dbReference type="Pfam" id="PF07729">
    <property type="entry name" value="FCD"/>
    <property type="match status" value="1"/>
</dbReference>
<dbReference type="InterPro" id="IPR036390">
    <property type="entry name" value="WH_DNA-bd_sf"/>
</dbReference>
<evidence type="ECO:0000256" key="1">
    <source>
        <dbReference type="ARBA" id="ARBA00023015"/>
    </source>
</evidence>
<gene>
    <name evidence="6" type="ORF">I4J89_25335</name>
</gene>
<proteinExistence type="predicted"/>
<comment type="caution">
    <text evidence="6">The sequence shown here is derived from an EMBL/GenBank/DDBJ whole genome shotgun (WGS) entry which is preliminary data.</text>
</comment>
<dbReference type="InterPro" id="IPR036388">
    <property type="entry name" value="WH-like_DNA-bd_sf"/>
</dbReference>
<evidence type="ECO:0000313" key="6">
    <source>
        <dbReference type="EMBL" id="MBG0564778.1"/>
    </source>
</evidence>
<name>A0A931FYN6_9ACTN</name>
<dbReference type="InterPro" id="IPR000524">
    <property type="entry name" value="Tscrpt_reg_HTH_GntR"/>
</dbReference>
<protein>
    <submittedName>
        <fullName evidence="6">FadR family transcriptional regulator</fullName>
    </submittedName>
</protein>
<feature type="domain" description="HTH gntR-type" evidence="5">
    <location>
        <begin position="72"/>
        <end position="140"/>
    </location>
</feature>
<dbReference type="Pfam" id="PF00392">
    <property type="entry name" value="GntR"/>
    <property type="match status" value="1"/>
</dbReference>
<keyword evidence="2" id="KW-0238">DNA-binding</keyword>
<dbReference type="PRINTS" id="PR00035">
    <property type="entry name" value="HTHGNTR"/>
</dbReference>
<organism evidence="6 7">
    <name type="scientific">Actinoplanes aureus</name>
    <dbReference type="NCBI Taxonomy" id="2792083"/>
    <lineage>
        <taxon>Bacteria</taxon>
        <taxon>Bacillati</taxon>
        <taxon>Actinomycetota</taxon>
        <taxon>Actinomycetes</taxon>
        <taxon>Micromonosporales</taxon>
        <taxon>Micromonosporaceae</taxon>
        <taxon>Actinoplanes</taxon>
    </lineage>
</organism>
<evidence type="ECO:0000256" key="3">
    <source>
        <dbReference type="ARBA" id="ARBA00023163"/>
    </source>
</evidence>